<evidence type="ECO:0000259" key="13">
    <source>
        <dbReference type="PROSITE" id="PS50109"/>
    </source>
</evidence>
<dbReference type="Pfam" id="PF02743">
    <property type="entry name" value="dCache_1"/>
    <property type="match status" value="1"/>
</dbReference>
<dbReference type="Gene3D" id="1.10.287.130">
    <property type="match status" value="1"/>
</dbReference>
<dbReference type="RefSeq" id="WP_148322536.1">
    <property type="nucleotide sequence ID" value="NZ_JACJLL010000003.1"/>
</dbReference>
<feature type="domain" description="Histidine kinase" evidence="13">
    <location>
        <begin position="483"/>
        <end position="591"/>
    </location>
</feature>
<dbReference type="InterPro" id="IPR004358">
    <property type="entry name" value="Sig_transdc_His_kin-like_C"/>
</dbReference>
<comment type="subcellular location">
    <subcellularLocation>
        <location evidence="2">Cell membrane</location>
        <topology evidence="2">Multi-pass membrane protein</topology>
    </subcellularLocation>
</comment>
<evidence type="ECO:0000256" key="6">
    <source>
        <dbReference type="ARBA" id="ARBA00022679"/>
    </source>
</evidence>
<dbReference type="PANTHER" id="PTHR34220:SF7">
    <property type="entry name" value="SENSOR HISTIDINE KINASE YPDA"/>
    <property type="match status" value="1"/>
</dbReference>
<evidence type="ECO:0000256" key="1">
    <source>
        <dbReference type="ARBA" id="ARBA00000085"/>
    </source>
</evidence>
<proteinExistence type="predicted"/>
<comment type="catalytic activity">
    <reaction evidence="1">
        <text>ATP + protein L-histidine = ADP + protein N-phospho-L-histidine.</text>
        <dbReference type="EC" id="2.7.13.3"/>
    </reaction>
</comment>
<reference evidence="15 16" key="1">
    <citation type="journal article" date="2021" name="Sci. Rep.">
        <title>The distribution of antibiotic resistance genes in chicken gut microbiota commensals.</title>
        <authorList>
            <person name="Juricova H."/>
            <person name="Matiasovicova J."/>
            <person name="Kubasova T."/>
            <person name="Cejkova D."/>
            <person name="Rychlik I."/>
        </authorList>
    </citation>
    <scope>NUCLEOTIDE SEQUENCE [LARGE SCALE GENOMIC DNA]</scope>
    <source>
        <strain evidence="15 16">An435</strain>
    </source>
</reference>
<dbReference type="EMBL" id="JACJLL010000003">
    <property type="protein sequence ID" value="MBM6817901.1"/>
    <property type="molecule type" value="Genomic_DNA"/>
</dbReference>
<dbReference type="InterPro" id="IPR033479">
    <property type="entry name" value="dCache_1"/>
</dbReference>
<evidence type="ECO:0000313" key="15">
    <source>
        <dbReference type="EMBL" id="MBM6817901.1"/>
    </source>
</evidence>
<evidence type="ECO:0000256" key="12">
    <source>
        <dbReference type="SAM" id="Phobius"/>
    </source>
</evidence>
<feature type="domain" description="HAMP" evidence="14">
    <location>
        <begin position="324"/>
        <end position="376"/>
    </location>
</feature>
<evidence type="ECO:0000256" key="9">
    <source>
        <dbReference type="ARBA" id="ARBA00022989"/>
    </source>
</evidence>
<dbReference type="Pfam" id="PF06580">
    <property type="entry name" value="His_kinase"/>
    <property type="match status" value="1"/>
</dbReference>
<evidence type="ECO:0000259" key="14">
    <source>
        <dbReference type="PROSITE" id="PS50885"/>
    </source>
</evidence>
<dbReference type="SMART" id="SM00387">
    <property type="entry name" value="HATPase_c"/>
    <property type="match status" value="1"/>
</dbReference>
<dbReference type="SUPFAM" id="SSF158472">
    <property type="entry name" value="HAMP domain-like"/>
    <property type="match status" value="1"/>
</dbReference>
<dbReference type="SUPFAM" id="SSF55874">
    <property type="entry name" value="ATPase domain of HSP90 chaperone/DNA topoisomerase II/histidine kinase"/>
    <property type="match status" value="1"/>
</dbReference>
<sequence length="606" mass="69567">MFKKFNLKLRQLKQWYKLNSIKKVISTSFTAIAAIGIITLGGVLYLRYIESTEKIISKNNILFIEQVNQNLDNYLRNMMKISNAVYYQVIKKTNFSTDDISEELNLLYEANKDSLVSIGIFSEYGQVIAAQPLTQVKNYVDPRQSDWFIKAKSKSENLHFSTPHVQNLFIDPDYKYRWVVSLSRAVDITNNGKISSGVLLVDMNFTGIEQLFKNVSMDNSSYIYLIDGEGEIIYHPRQQLIYANLIDENNIVAADYEDGNHKEKFQGSNRLVTVKTVGYTGWKIVCVTPMNDIMYSYSDMGIFSIFIMLLFITIIAFSNIFVSTRITSPITELEKSVKKLENGESDIEILVDGSYEVRHLAKAIKSMVNQMHLLMDNIVKEQEAKRKSELDALQAQINPHFLYNTLDSIIWMIENENYDGAIRMVTALAKLFRISLSKGKNIISLKDEIEHVRNYLTIQSIRYKNKFEYFIECDDNTLNLCSLKLIIQPLVENAIKHGMEFMDGEGEITIKTYIKDNDLFIDVIDNGFGMTQENAERILNGTLKTKSKGSGIGLKNVNERIKICFGNNYGLSIFSELDEGTTVRIRMPYILVEEYLKNGDSKYEKK</sequence>
<dbReference type="CDD" id="cd12912">
    <property type="entry name" value="PDC2_MCP_like"/>
    <property type="match status" value="1"/>
</dbReference>
<evidence type="ECO:0000313" key="16">
    <source>
        <dbReference type="Proteomes" id="UP000767334"/>
    </source>
</evidence>
<comment type="caution">
    <text evidence="15">The sequence shown here is derived from an EMBL/GenBank/DDBJ whole genome shotgun (WGS) entry which is preliminary data.</text>
</comment>
<dbReference type="PRINTS" id="PR00344">
    <property type="entry name" value="BCTRLSENSOR"/>
</dbReference>
<dbReference type="PANTHER" id="PTHR34220">
    <property type="entry name" value="SENSOR HISTIDINE KINASE YPDA"/>
    <property type="match status" value="1"/>
</dbReference>
<evidence type="ECO:0000256" key="4">
    <source>
        <dbReference type="ARBA" id="ARBA00022475"/>
    </source>
</evidence>
<keyword evidence="4" id="KW-1003">Cell membrane</keyword>
<feature type="transmembrane region" description="Helical" evidence="12">
    <location>
        <begin position="300"/>
        <end position="322"/>
    </location>
</feature>
<keyword evidence="7 12" id="KW-0812">Transmembrane</keyword>
<evidence type="ECO:0000256" key="7">
    <source>
        <dbReference type="ARBA" id="ARBA00022692"/>
    </source>
</evidence>
<dbReference type="GO" id="GO:0016301">
    <property type="term" value="F:kinase activity"/>
    <property type="evidence" value="ECO:0007669"/>
    <property type="project" value="UniProtKB-KW"/>
</dbReference>
<keyword evidence="9 12" id="KW-1133">Transmembrane helix</keyword>
<dbReference type="SMART" id="SM00304">
    <property type="entry name" value="HAMP"/>
    <property type="match status" value="1"/>
</dbReference>
<dbReference type="InterPro" id="IPR005467">
    <property type="entry name" value="His_kinase_dom"/>
</dbReference>
<keyword evidence="5" id="KW-0597">Phosphoprotein</keyword>
<evidence type="ECO:0000256" key="11">
    <source>
        <dbReference type="ARBA" id="ARBA00023136"/>
    </source>
</evidence>
<gene>
    <name evidence="15" type="ORF">H6A19_00870</name>
</gene>
<dbReference type="Proteomes" id="UP000767334">
    <property type="component" value="Unassembled WGS sequence"/>
</dbReference>
<dbReference type="InterPro" id="IPR003660">
    <property type="entry name" value="HAMP_dom"/>
</dbReference>
<keyword evidence="16" id="KW-1185">Reference proteome</keyword>
<dbReference type="InterPro" id="IPR010559">
    <property type="entry name" value="Sig_transdc_His_kin_internal"/>
</dbReference>
<dbReference type="Pfam" id="PF00672">
    <property type="entry name" value="HAMP"/>
    <property type="match status" value="1"/>
</dbReference>
<keyword evidence="11 12" id="KW-0472">Membrane</keyword>
<organism evidence="15 16">
    <name type="scientific">Clostridium saudiense</name>
    <dbReference type="NCBI Taxonomy" id="1414720"/>
    <lineage>
        <taxon>Bacteria</taxon>
        <taxon>Bacillati</taxon>
        <taxon>Bacillota</taxon>
        <taxon>Clostridia</taxon>
        <taxon>Eubacteriales</taxon>
        <taxon>Clostridiaceae</taxon>
        <taxon>Clostridium</taxon>
    </lineage>
</organism>
<evidence type="ECO:0000256" key="2">
    <source>
        <dbReference type="ARBA" id="ARBA00004651"/>
    </source>
</evidence>
<evidence type="ECO:0000256" key="10">
    <source>
        <dbReference type="ARBA" id="ARBA00023012"/>
    </source>
</evidence>
<protein>
    <recommendedName>
        <fullName evidence="3">histidine kinase</fullName>
        <ecNumber evidence="3">2.7.13.3</ecNumber>
    </recommendedName>
</protein>
<dbReference type="CDD" id="cd06225">
    <property type="entry name" value="HAMP"/>
    <property type="match status" value="1"/>
</dbReference>
<dbReference type="InterPro" id="IPR003594">
    <property type="entry name" value="HATPase_dom"/>
</dbReference>
<evidence type="ECO:0000256" key="5">
    <source>
        <dbReference type="ARBA" id="ARBA00022553"/>
    </source>
</evidence>
<keyword evidence="6" id="KW-0808">Transferase</keyword>
<dbReference type="InterPro" id="IPR036890">
    <property type="entry name" value="HATPase_C_sf"/>
</dbReference>
<dbReference type="Gene3D" id="3.30.450.20">
    <property type="entry name" value="PAS domain"/>
    <property type="match status" value="2"/>
</dbReference>
<dbReference type="CDD" id="cd18773">
    <property type="entry name" value="PDC1_HK_sensor"/>
    <property type="match status" value="1"/>
</dbReference>
<dbReference type="Gene3D" id="3.30.565.10">
    <property type="entry name" value="Histidine kinase-like ATPase, C-terminal domain"/>
    <property type="match status" value="1"/>
</dbReference>
<dbReference type="PROSITE" id="PS50109">
    <property type="entry name" value="HIS_KIN"/>
    <property type="match status" value="1"/>
</dbReference>
<keyword evidence="10" id="KW-0902">Two-component regulatory system</keyword>
<evidence type="ECO:0000256" key="8">
    <source>
        <dbReference type="ARBA" id="ARBA00022777"/>
    </source>
</evidence>
<feature type="transmembrane region" description="Helical" evidence="12">
    <location>
        <begin position="24"/>
        <end position="46"/>
    </location>
</feature>
<dbReference type="EC" id="2.7.13.3" evidence="3"/>
<dbReference type="Pfam" id="PF02518">
    <property type="entry name" value="HATPase_c"/>
    <property type="match status" value="1"/>
</dbReference>
<evidence type="ECO:0000256" key="3">
    <source>
        <dbReference type="ARBA" id="ARBA00012438"/>
    </source>
</evidence>
<accession>A0ABS2FD23</accession>
<dbReference type="InterPro" id="IPR050640">
    <property type="entry name" value="Bact_2-comp_sensor_kinase"/>
</dbReference>
<dbReference type="PROSITE" id="PS50885">
    <property type="entry name" value="HAMP"/>
    <property type="match status" value="1"/>
</dbReference>
<keyword evidence="8 15" id="KW-0418">Kinase</keyword>
<name>A0ABS2FD23_9CLOT</name>